<keyword evidence="5" id="KW-1185">Reference proteome</keyword>
<dbReference type="Gene3D" id="1.25.70.10">
    <property type="entry name" value="Transcription termination factor 3, mitochondrial"/>
    <property type="match status" value="1"/>
</dbReference>
<keyword evidence="2" id="KW-0806">Transcription termination</keyword>
<dbReference type="PANTHER" id="PTHR13068">
    <property type="entry name" value="CGI-12 PROTEIN-RELATED"/>
    <property type="match status" value="1"/>
</dbReference>
<evidence type="ECO:0000256" key="1">
    <source>
        <dbReference type="ARBA" id="ARBA00007692"/>
    </source>
</evidence>
<keyword evidence="3" id="KW-0809">Transit peptide</keyword>
<protein>
    <submittedName>
        <fullName evidence="4">Uncharacterized protein</fullName>
    </submittedName>
</protein>
<dbReference type="InterPro" id="IPR003690">
    <property type="entry name" value="MTERF"/>
</dbReference>
<organism evidence="4 5">
    <name type="scientific">Triticum turgidum subsp. durum</name>
    <name type="common">Durum wheat</name>
    <name type="synonym">Triticum durum</name>
    <dbReference type="NCBI Taxonomy" id="4567"/>
    <lineage>
        <taxon>Eukaryota</taxon>
        <taxon>Viridiplantae</taxon>
        <taxon>Streptophyta</taxon>
        <taxon>Embryophyta</taxon>
        <taxon>Tracheophyta</taxon>
        <taxon>Spermatophyta</taxon>
        <taxon>Magnoliopsida</taxon>
        <taxon>Liliopsida</taxon>
        <taxon>Poales</taxon>
        <taxon>Poaceae</taxon>
        <taxon>BOP clade</taxon>
        <taxon>Pooideae</taxon>
        <taxon>Triticodae</taxon>
        <taxon>Triticeae</taxon>
        <taxon>Triticinae</taxon>
        <taxon>Triticum</taxon>
    </lineage>
</organism>
<dbReference type="OMA" id="TWATKIE"/>
<dbReference type="AlphaFoldDB" id="A0A9R1B6I4"/>
<accession>A0A9R1B6I4</accession>
<dbReference type="GO" id="GO:0003676">
    <property type="term" value="F:nucleic acid binding"/>
    <property type="evidence" value="ECO:0007669"/>
    <property type="project" value="InterPro"/>
</dbReference>
<dbReference type="GO" id="GO:0006353">
    <property type="term" value="P:DNA-templated transcription termination"/>
    <property type="evidence" value="ECO:0007669"/>
    <property type="project" value="UniProtKB-KW"/>
</dbReference>
<keyword evidence="2" id="KW-0804">Transcription</keyword>
<dbReference type="PANTHER" id="PTHR13068:SF148">
    <property type="entry name" value="PORR DOMAIN-CONTAINING PROTEIN"/>
    <property type="match status" value="1"/>
</dbReference>
<gene>
    <name evidence="4" type="ORF">TRITD_6Bv1G009500</name>
</gene>
<dbReference type="EMBL" id="LT934122">
    <property type="protein sequence ID" value="VAI53196.1"/>
    <property type="molecule type" value="Genomic_DNA"/>
</dbReference>
<name>A0A9R1B6I4_TRITD</name>
<evidence type="ECO:0000313" key="4">
    <source>
        <dbReference type="EMBL" id="VAI53196.1"/>
    </source>
</evidence>
<dbReference type="Proteomes" id="UP000324705">
    <property type="component" value="Chromosome 6B"/>
</dbReference>
<evidence type="ECO:0000256" key="3">
    <source>
        <dbReference type="ARBA" id="ARBA00022946"/>
    </source>
</evidence>
<proteinExistence type="inferred from homology"/>
<dbReference type="InterPro" id="IPR038538">
    <property type="entry name" value="MTERF_sf"/>
</dbReference>
<evidence type="ECO:0000256" key="2">
    <source>
        <dbReference type="ARBA" id="ARBA00022472"/>
    </source>
</evidence>
<evidence type="ECO:0000313" key="5">
    <source>
        <dbReference type="Proteomes" id="UP000324705"/>
    </source>
</evidence>
<sequence>MQYYLPLFGSFDNFLRALQRSSCLLSSDLGKVIKPNVVFLRECCGLGDCDIVNPCVAVSRMLATNPEHVRVMVACADRLGVPRGSGMFRQALQAVAFLSEDKIAAKVDYLKNTFRWSAAEVVIALSKAPMLLRISKDMLQRKSEFLLSEVGLEPMYIAH</sequence>
<dbReference type="Gramene" id="TRITD6Bv1G009500.1">
    <property type="protein sequence ID" value="TRITD6Bv1G009500.1"/>
    <property type="gene ID" value="TRITD6Bv1G009500"/>
</dbReference>
<keyword evidence="2" id="KW-0805">Transcription regulation</keyword>
<comment type="similarity">
    <text evidence="1">Belongs to the mTERF family.</text>
</comment>
<reference evidence="4 5" key="1">
    <citation type="submission" date="2017-09" db="EMBL/GenBank/DDBJ databases">
        <authorList>
            <consortium name="International Durum Wheat Genome Sequencing Consortium (IDWGSC)"/>
            <person name="Milanesi L."/>
        </authorList>
    </citation>
    <scope>NUCLEOTIDE SEQUENCE [LARGE SCALE GENOMIC DNA]</scope>
    <source>
        <strain evidence="5">cv. Svevo</strain>
    </source>
</reference>